<evidence type="ECO:0000313" key="1">
    <source>
        <dbReference type="EMBL" id="TWW08255.1"/>
    </source>
</evidence>
<dbReference type="Gene3D" id="1.10.238.10">
    <property type="entry name" value="EF-hand"/>
    <property type="match status" value="1"/>
</dbReference>
<proteinExistence type="predicted"/>
<organism evidence="1 2">
    <name type="scientific">Planctomyces bekefii</name>
    <dbReference type="NCBI Taxonomy" id="1653850"/>
    <lineage>
        <taxon>Bacteria</taxon>
        <taxon>Pseudomonadati</taxon>
        <taxon>Planctomycetota</taxon>
        <taxon>Planctomycetia</taxon>
        <taxon>Planctomycetales</taxon>
        <taxon>Planctomycetaceae</taxon>
        <taxon>Planctomyces</taxon>
    </lineage>
</organism>
<dbReference type="AlphaFoldDB" id="A0A5C6M2D4"/>
<reference evidence="1 2" key="1">
    <citation type="submission" date="2019-08" db="EMBL/GenBank/DDBJ databases">
        <title>100 year-old enigma solved: identification of Planctomyces bekefii, the type genus and species of the phylum Planctomycetes.</title>
        <authorList>
            <person name="Svetlana D.N."/>
            <person name="Overmann J."/>
        </authorList>
    </citation>
    <scope>NUCLEOTIDE SEQUENCE [LARGE SCALE GENOMIC DNA]</scope>
    <source>
        <strain evidence="1">Phe10_nw2017</strain>
    </source>
</reference>
<dbReference type="InterPro" id="IPR018247">
    <property type="entry name" value="EF_Hand_1_Ca_BS"/>
</dbReference>
<evidence type="ECO:0000313" key="2">
    <source>
        <dbReference type="Proteomes" id="UP000321083"/>
    </source>
</evidence>
<dbReference type="Proteomes" id="UP000321083">
    <property type="component" value="Unassembled WGS sequence"/>
</dbReference>
<gene>
    <name evidence="1" type="ORF">E3A20_26180</name>
</gene>
<dbReference type="InterPro" id="IPR011992">
    <property type="entry name" value="EF-hand-dom_pair"/>
</dbReference>
<keyword evidence="2" id="KW-1185">Reference proteome</keyword>
<dbReference type="PROSITE" id="PS00018">
    <property type="entry name" value="EF_HAND_1"/>
    <property type="match status" value="2"/>
</dbReference>
<protein>
    <submittedName>
        <fullName evidence="1">Uncharacterized protein</fullName>
    </submittedName>
</protein>
<accession>A0A5C6M2D4</accession>
<name>A0A5C6M2D4_9PLAN</name>
<dbReference type="EMBL" id="SRHE01000761">
    <property type="protein sequence ID" value="TWW08255.1"/>
    <property type="molecule type" value="Genomic_DNA"/>
</dbReference>
<reference evidence="1 2" key="2">
    <citation type="submission" date="2019-08" db="EMBL/GenBank/DDBJ databases">
        <authorList>
            <person name="Henke P."/>
        </authorList>
    </citation>
    <scope>NUCLEOTIDE SEQUENCE [LARGE SCALE GENOMIC DNA]</scope>
    <source>
        <strain evidence="1">Phe10_nw2017</strain>
    </source>
</reference>
<sequence>DTFCQVEKVGRGRLMLKLDGMRMQLVARGGGANDRMMSKGYIGQEFSQADADRSQELSADEFSGLSSSLARAGANLEFAAVDQDNSGGLSRKELFRSLDSEQAVVSGRVEMTVEQSGRTLFSLLDVNRDRRLTRREIRAGAVGLETV</sequence>
<comment type="caution">
    <text evidence="1">The sequence shown here is derived from an EMBL/GenBank/DDBJ whole genome shotgun (WGS) entry which is preliminary data.</text>
</comment>
<feature type="non-terminal residue" evidence="1">
    <location>
        <position position="1"/>
    </location>
</feature>
<dbReference type="SUPFAM" id="SSF47473">
    <property type="entry name" value="EF-hand"/>
    <property type="match status" value="1"/>
</dbReference>